<feature type="signal peptide" evidence="1">
    <location>
        <begin position="1"/>
        <end position="23"/>
    </location>
</feature>
<evidence type="ECO:0000313" key="3">
    <source>
        <dbReference type="EMBL" id="MFD1891141.1"/>
    </source>
</evidence>
<comment type="caution">
    <text evidence="3">The sequence shown here is derived from an EMBL/GenBank/DDBJ whole genome shotgun (WGS) entry which is preliminary data.</text>
</comment>
<accession>A0ABW4RXU3</accession>
<dbReference type="SMART" id="SM00894">
    <property type="entry name" value="Excalibur"/>
    <property type="match status" value="1"/>
</dbReference>
<keyword evidence="4" id="KW-1185">Reference proteome</keyword>
<feature type="chain" id="PRO_5047344618" evidence="1">
    <location>
        <begin position="24"/>
        <end position="95"/>
    </location>
</feature>
<keyword evidence="1" id="KW-0732">Signal</keyword>
<gene>
    <name evidence="3" type="ORF">ACFSCS_13255</name>
</gene>
<protein>
    <submittedName>
        <fullName evidence="3">Excalibur calcium-binding domain-containing protein</fullName>
    </submittedName>
</protein>
<sequence length="95" mass="10120">MKKTIARLGIAALLATGAVTPLAATSADAAPVKYKNCTALNKKYPHGVKKASSTKDRYVSGGKTRLRASKARVDAKLYQANVKLDRDKDGLACEK</sequence>
<organism evidence="3 4">
    <name type="scientific">Luteococcus peritonei</name>
    <dbReference type="NCBI Taxonomy" id="88874"/>
    <lineage>
        <taxon>Bacteria</taxon>
        <taxon>Bacillati</taxon>
        <taxon>Actinomycetota</taxon>
        <taxon>Actinomycetes</taxon>
        <taxon>Propionibacteriales</taxon>
        <taxon>Propionibacteriaceae</taxon>
        <taxon>Luteococcus</taxon>
    </lineage>
</organism>
<dbReference type="Pfam" id="PF05901">
    <property type="entry name" value="Excalibur"/>
    <property type="match status" value="1"/>
</dbReference>
<evidence type="ECO:0000313" key="4">
    <source>
        <dbReference type="Proteomes" id="UP001597326"/>
    </source>
</evidence>
<dbReference type="RefSeq" id="WP_343875339.1">
    <property type="nucleotide sequence ID" value="NZ_BAAAIX010000031.1"/>
</dbReference>
<evidence type="ECO:0000259" key="2">
    <source>
        <dbReference type="SMART" id="SM00894"/>
    </source>
</evidence>
<feature type="domain" description="Excalibur calcium-binding" evidence="2">
    <location>
        <begin position="33"/>
        <end position="94"/>
    </location>
</feature>
<proteinExistence type="predicted"/>
<name>A0ABW4RXU3_9ACTN</name>
<reference evidence="4" key="1">
    <citation type="journal article" date="2019" name="Int. J. Syst. Evol. Microbiol.">
        <title>The Global Catalogue of Microorganisms (GCM) 10K type strain sequencing project: providing services to taxonomists for standard genome sequencing and annotation.</title>
        <authorList>
            <consortium name="The Broad Institute Genomics Platform"/>
            <consortium name="The Broad Institute Genome Sequencing Center for Infectious Disease"/>
            <person name="Wu L."/>
            <person name="Ma J."/>
        </authorList>
    </citation>
    <scope>NUCLEOTIDE SEQUENCE [LARGE SCALE GENOMIC DNA]</scope>
    <source>
        <strain evidence="4">CAIM 431</strain>
    </source>
</reference>
<dbReference type="EMBL" id="JBHUFZ010000030">
    <property type="protein sequence ID" value="MFD1891141.1"/>
    <property type="molecule type" value="Genomic_DNA"/>
</dbReference>
<evidence type="ECO:0000256" key="1">
    <source>
        <dbReference type="SAM" id="SignalP"/>
    </source>
</evidence>
<dbReference type="Proteomes" id="UP001597326">
    <property type="component" value="Unassembled WGS sequence"/>
</dbReference>
<dbReference type="InterPro" id="IPR008613">
    <property type="entry name" value="Excalibur_Ca-bd_domain"/>
</dbReference>